<dbReference type="Proteomes" id="UP001196413">
    <property type="component" value="Unassembled WGS sequence"/>
</dbReference>
<evidence type="ECO:0000259" key="1">
    <source>
        <dbReference type="PROSITE" id="PS50829"/>
    </source>
</evidence>
<dbReference type="EMBL" id="JAHQIW010007066">
    <property type="protein sequence ID" value="KAJ1371935.1"/>
    <property type="molecule type" value="Genomic_DNA"/>
</dbReference>
<accession>A0AAD5R8Y0</accession>
<dbReference type="PROSITE" id="PS00028">
    <property type="entry name" value="ZINC_FINGER_C2H2_1"/>
    <property type="match status" value="1"/>
</dbReference>
<protein>
    <recommendedName>
        <fullName evidence="1">GYF domain-containing protein</fullName>
    </recommendedName>
</protein>
<sequence length="367" mass="42278">MVEWEFSYLDPSGNFRGSFTAEKMQKWYEQGYFESSLEIFIHRGRIADRCTLQWLCDNNGIDTPFIFSEPPHDALVHGGFIECPPGLTIEQDEISECCLENLISNSTQYAHPLNSVRANGELRVFKIQAERAKSWVLLSQESKELVYTMTQDSVVRQFQRLKTLLERADMAALDKRTTNNDLVGVICKFCCVKMSAASDVFKHLLSVRHINQLVTKQYSFAINAFDDYFERLEIQAKLNNSTTTKAVTKTTSVPSIQGKHGKGVKLFKLMQMISSESRQLTDEEFKSEMERLRNLAKRVDWSNFNKFYKDHVVEYRCTVCQKTLLSPTNVVEHHLSLYHCRTVRLKGIRVTAADIELWESQISVAIQ</sequence>
<reference evidence="2" key="1">
    <citation type="submission" date="2021-06" db="EMBL/GenBank/DDBJ databases">
        <title>Parelaphostrongylus tenuis whole genome reference sequence.</title>
        <authorList>
            <person name="Garwood T.J."/>
            <person name="Larsen P.A."/>
            <person name="Fountain-Jones N.M."/>
            <person name="Garbe J.R."/>
            <person name="Macchietto M.G."/>
            <person name="Kania S.A."/>
            <person name="Gerhold R.W."/>
            <person name="Richards J.E."/>
            <person name="Wolf T.M."/>
        </authorList>
    </citation>
    <scope>NUCLEOTIDE SEQUENCE</scope>
    <source>
        <strain evidence="2">MNPRO001-30</strain>
        <tissue evidence="2">Meninges</tissue>
    </source>
</reference>
<feature type="domain" description="GYF" evidence="1">
    <location>
        <begin position="3"/>
        <end position="53"/>
    </location>
</feature>
<dbReference type="InterPro" id="IPR013087">
    <property type="entry name" value="Znf_C2H2_type"/>
</dbReference>
<dbReference type="PROSITE" id="PS50829">
    <property type="entry name" value="GYF"/>
    <property type="match status" value="1"/>
</dbReference>
<evidence type="ECO:0000313" key="3">
    <source>
        <dbReference type="Proteomes" id="UP001196413"/>
    </source>
</evidence>
<dbReference type="Gene3D" id="3.30.1490.40">
    <property type="match status" value="1"/>
</dbReference>
<dbReference type="InterPro" id="IPR035445">
    <property type="entry name" value="GYF-like_dom_sf"/>
</dbReference>
<dbReference type="SUPFAM" id="SSF55277">
    <property type="entry name" value="GYF domain"/>
    <property type="match status" value="1"/>
</dbReference>
<evidence type="ECO:0000313" key="2">
    <source>
        <dbReference type="EMBL" id="KAJ1371935.1"/>
    </source>
</evidence>
<organism evidence="2 3">
    <name type="scientific">Parelaphostrongylus tenuis</name>
    <name type="common">Meningeal worm</name>
    <dbReference type="NCBI Taxonomy" id="148309"/>
    <lineage>
        <taxon>Eukaryota</taxon>
        <taxon>Metazoa</taxon>
        <taxon>Ecdysozoa</taxon>
        <taxon>Nematoda</taxon>
        <taxon>Chromadorea</taxon>
        <taxon>Rhabditida</taxon>
        <taxon>Rhabditina</taxon>
        <taxon>Rhabditomorpha</taxon>
        <taxon>Strongyloidea</taxon>
        <taxon>Metastrongylidae</taxon>
        <taxon>Parelaphostrongylus</taxon>
    </lineage>
</organism>
<dbReference type="Pfam" id="PF02213">
    <property type="entry name" value="GYF"/>
    <property type="match status" value="1"/>
</dbReference>
<gene>
    <name evidence="2" type="ORF">KIN20_033980</name>
</gene>
<name>A0AAD5R8Y0_PARTN</name>
<comment type="caution">
    <text evidence="2">The sequence shown here is derived from an EMBL/GenBank/DDBJ whole genome shotgun (WGS) entry which is preliminary data.</text>
</comment>
<dbReference type="AlphaFoldDB" id="A0AAD5R8Y0"/>
<proteinExistence type="predicted"/>
<dbReference type="InterPro" id="IPR003169">
    <property type="entry name" value="GYF"/>
</dbReference>
<dbReference type="SMART" id="SM00444">
    <property type="entry name" value="GYF"/>
    <property type="match status" value="1"/>
</dbReference>
<keyword evidence="3" id="KW-1185">Reference proteome</keyword>